<keyword evidence="1" id="KW-1133">Transmembrane helix</keyword>
<organism evidence="2 3">
    <name type="scientific">Vreelandella halophila</name>
    <dbReference type="NCBI Taxonomy" id="86177"/>
    <lineage>
        <taxon>Bacteria</taxon>
        <taxon>Pseudomonadati</taxon>
        <taxon>Pseudomonadota</taxon>
        <taxon>Gammaproteobacteria</taxon>
        <taxon>Oceanospirillales</taxon>
        <taxon>Halomonadaceae</taxon>
        <taxon>Vreelandella</taxon>
    </lineage>
</organism>
<feature type="transmembrane region" description="Helical" evidence="1">
    <location>
        <begin position="97"/>
        <end position="119"/>
    </location>
</feature>
<evidence type="ECO:0000313" key="2">
    <source>
        <dbReference type="EMBL" id="MYL27943.1"/>
    </source>
</evidence>
<feature type="transmembrane region" description="Helical" evidence="1">
    <location>
        <begin position="12"/>
        <end position="33"/>
    </location>
</feature>
<dbReference type="EMBL" id="WMEX01000009">
    <property type="protein sequence ID" value="MYL27943.1"/>
    <property type="molecule type" value="Genomic_DNA"/>
</dbReference>
<gene>
    <name evidence="2" type="ORF">GLW01_14205</name>
</gene>
<proteinExistence type="predicted"/>
<protein>
    <submittedName>
        <fullName evidence="2">Uncharacterized protein</fullName>
    </submittedName>
</protein>
<keyword evidence="3" id="KW-1185">Reference proteome</keyword>
<dbReference type="OrthoDB" id="6386446at2"/>
<dbReference type="AlphaFoldDB" id="A0A9X5B6X8"/>
<keyword evidence="1" id="KW-0812">Transmembrane</keyword>
<dbReference type="Proteomes" id="UP000460751">
    <property type="component" value="Unassembled WGS sequence"/>
</dbReference>
<keyword evidence="1" id="KW-0472">Membrane</keyword>
<evidence type="ECO:0000256" key="1">
    <source>
        <dbReference type="SAM" id="Phobius"/>
    </source>
</evidence>
<reference evidence="2 3" key="1">
    <citation type="submission" date="2019-11" db="EMBL/GenBank/DDBJ databases">
        <title>Genome sequences of 17 halophilic strains isolated from different environments.</title>
        <authorList>
            <person name="Furrow R.E."/>
        </authorList>
    </citation>
    <scope>NUCLEOTIDE SEQUENCE [LARGE SCALE GENOMIC DNA]</scope>
    <source>
        <strain evidence="2 3">22507_15_FS</strain>
    </source>
</reference>
<dbReference type="RefSeq" id="WP_160899494.1">
    <property type="nucleotide sequence ID" value="NZ_WMEX01000009.1"/>
</dbReference>
<sequence length="122" mass="13428">MIFLESAKNLFLLILGCSFIPLAVAWVTFARVSMARIEKAMKRDGLDRPCPWDGVGGRVVWYACAIGLPIGPWNPVNDPLVDVPLLRQYARPVDRKLGLAFVVAAGTFLAIGIFGIFVFDFS</sequence>
<name>A0A9X5B6X8_9GAMM</name>
<evidence type="ECO:0000313" key="3">
    <source>
        <dbReference type="Proteomes" id="UP000460751"/>
    </source>
</evidence>
<comment type="caution">
    <text evidence="2">The sequence shown here is derived from an EMBL/GenBank/DDBJ whole genome shotgun (WGS) entry which is preliminary data.</text>
</comment>
<accession>A0A9X5B6X8</accession>